<evidence type="ECO:0000256" key="3">
    <source>
        <dbReference type="ARBA" id="ARBA00016864"/>
    </source>
</evidence>
<evidence type="ECO:0000256" key="1">
    <source>
        <dbReference type="ARBA" id="ARBA00004651"/>
    </source>
</evidence>
<feature type="transmembrane region" description="Helical" evidence="10">
    <location>
        <begin position="27"/>
        <end position="51"/>
    </location>
</feature>
<evidence type="ECO:0000256" key="8">
    <source>
        <dbReference type="ARBA" id="ARBA00022989"/>
    </source>
</evidence>
<evidence type="ECO:0000256" key="9">
    <source>
        <dbReference type="ARBA" id="ARBA00023136"/>
    </source>
</evidence>
<evidence type="ECO:0000256" key="5">
    <source>
        <dbReference type="ARBA" id="ARBA00022475"/>
    </source>
</evidence>
<dbReference type="Pfam" id="PF00528">
    <property type="entry name" value="BPD_transp_1"/>
    <property type="match status" value="1"/>
</dbReference>
<evidence type="ECO:0000256" key="6">
    <source>
        <dbReference type="ARBA" id="ARBA00022592"/>
    </source>
</evidence>
<dbReference type="GO" id="GO:0005886">
    <property type="term" value="C:plasma membrane"/>
    <property type="evidence" value="ECO:0007669"/>
    <property type="project" value="UniProtKB-SubCell"/>
</dbReference>
<dbReference type="InterPro" id="IPR005672">
    <property type="entry name" value="Phosphate_PstA"/>
</dbReference>
<keyword evidence="8 10" id="KW-1133">Transmembrane helix</keyword>
<evidence type="ECO:0000259" key="11">
    <source>
        <dbReference type="PROSITE" id="PS50928"/>
    </source>
</evidence>
<dbReference type="InterPro" id="IPR035906">
    <property type="entry name" value="MetI-like_sf"/>
</dbReference>
<feature type="transmembrane region" description="Helical" evidence="10">
    <location>
        <begin position="80"/>
        <end position="104"/>
    </location>
</feature>
<keyword evidence="13" id="KW-1185">Reference proteome</keyword>
<evidence type="ECO:0000256" key="2">
    <source>
        <dbReference type="ARBA" id="ARBA00007069"/>
    </source>
</evidence>
<dbReference type="CDD" id="cd06261">
    <property type="entry name" value="TM_PBP2"/>
    <property type="match status" value="1"/>
</dbReference>
<dbReference type="NCBIfam" id="TIGR00974">
    <property type="entry name" value="3a0107s02c"/>
    <property type="match status" value="1"/>
</dbReference>
<evidence type="ECO:0000256" key="7">
    <source>
        <dbReference type="ARBA" id="ARBA00022692"/>
    </source>
</evidence>
<evidence type="ECO:0000313" key="12">
    <source>
        <dbReference type="EMBL" id="OOS24192.1"/>
    </source>
</evidence>
<dbReference type="AlphaFoldDB" id="A0A1T0CPC4"/>
<feature type="transmembrane region" description="Helical" evidence="10">
    <location>
        <begin position="207"/>
        <end position="230"/>
    </location>
</feature>
<dbReference type="STRING" id="470453.B0680_05255"/>
<feature type="transmembrane region" description="Helical" evidence="10">
    <location>
        <begin position="125"/>
        <end position="142"/>
    </location>
</feature>
<evidence type="ECO:0000256" key="10">
    <source>
        <dbReference type="RuleBase" id="RU363043"/>
    </source>
</evidence>
<proteinExistence type="inferred from homology"/>
<dbReference type="GO" id="GO:0035435">
    <property type="term" value="P:phosphate ion transmembrane transport"/>
    <property type="evidence" value="ECO:0007669"/>
    <property type="project" value="InterPro"/>
</dbReference>
<gene>
    <name evidence="12" type="ORF">B0680_05255</name>
</gene>
<dbReference type="PROSITE" id="PS50928">
    <property type="entry name" value="ABC_TM1"/>
    <property type="match status" value="1"/>
</dbReference>
<feature type="domain" description="ABC transmembrane type-1" evidence="11">
    <location>
        <begin position="81"/>
        <end position="283"/>
    </location>
</feature>
<reference evidence="12 13" key="1">
    <citation type="submission" date="2017-02" db="EMBL/GenBank/DDBJ databases">
        <title>Draft genome sequence of Moraxella pluranimalium CCUG 54913T type strain.</title>
        <authorList>
            <person name="Salva-Serra F."/>
            <person name="Engstrom-Jakobsson H."/>
            <person name="Thorell K."/>
            <person name="Jaen-Luchoro D."/>
            <person name="Gonzales-Siles L."/>
            <person name="Karlsson R."/>
            <person name="Yazdan S."/>
            <person name="Boulund F."/>
            <person name="Johnning A."/>
            <person name="Engstrand L."/>
            <person name="Kristiansson E."/>
            <person name="Moore E."/>
        </authorList>
    </citation>
    <scope>NUCLEOTIDE SEQUENCE [LARGE SCALE GENOMIC DNA]</scope>
    <source>
        <strain evidence="12 13">CCUG 54913</strain>
    </source>
</reference>
<dbReference type="SUPFAM" id="SSF161098">
    <property type="entry name" value="MetI-like"/>
    <property type="match status" value="1"/>
</dbReference>
<keyword evidence="6" id="KW-0592">Phosphate transport</keyword>
<dbReference type="InterPro" id="IPR000515">
    <property type="entry name" value="MetI-like"/>
</dbReference>
<feature type="transmembrane region" description="Helical" evidence="10">
    <location>
        <begin position="148"/>
        <end position="166"/>
    </location>
</feature>
<keyword evidence="9 10" id="KW-0472">Membrane</keyword>
<keyword evidence="5 10" id="KW-1003">Cell membrane</keyword>
<dbReference type="OrthoDB" id="9775069at2"/>
<accession>A0A1T0CPC4</accession>
<dbReference type="InterPro" id="IPR051408">
    <property type="entry name" value="Phosphate_transprt_permease"/>
</dbReference>
<dbReference type="PANTHER" id="PTHR42922:SF1">
    <property type="entry name" value="PHOSPHATE TRANSPORT SYSTEM PERMEASE PROTEIN PSTA"/>
    <property type="match status" value="1"/>
</dbReference>
<evidence type="ECO:0000256" key="4">
    <source>
        <dbReference type="ARBA" id="ARBA00022448"/>
    </source>
</evidence>
<dbReference type="PANTHER" id="PTHR42922">
    <property type="entry name" value="PHOSPHATE TRANSPORT SYSTEM PERMEASE PROTEIN PSTA"/>
    <property type="match status" value="1"/>
</dbReference>
<organism evidence="12 13">
    <name type="scientific">Moraxella pluranimalium</name>
    <dbReference type="NCBI Taxonomy" id="470453"/>
    <lineage>
        <taxon>Bacteria</taxon>
        <taxon>Pseudomonadati</taxon>
        <taxon>Pseudomonadota</taxon>
        <taxon>Gammaproteobacteria</taxon>
        <taxon>Moraxellales</taxon>
        <taxon>Moraxellaceae</taxon>
        <taxon>Moraxella</taxon>
    </lineage>
</organism>
<comment type="similarity">
    <text evidence="2 10">Belongs to the binding-protein-dependent transport system permease family. CysTW subfamily.</text>
</comment>
<dbReference type="RefSeq" id="WP_078254049.1">
    <property type="nucleotide sequence ID" value="NZ_MUYU01000012.1"/>
</dbReference>
<dbReference type="GO" id="GO:0005315">
    <property type="term" value="F:phosphate transmembrane transporter activity"/>
    <property type="evidence" value="ECO:0007669"/>
    <property type="project" value="InterPro"/>
</dbReference>
<comment type="caution">
    <text evidence="12">The sequence shown here is derived from an EMBL/GenBank/DDBJ whole genome shotgun (WGS) entry which is preliminary data.</text>
</comment>
<sequence>MTSANQTAFMKRIHLPKYRRRTAINRLGLMFTSVAMVFGLFWLAWILITLVGHGMDGLLTMPVFTTDTPPPMTEGGLRNAIVGSILLSFLGLFVGTPIGILTGVYLAEFDKTSWLARTTRFMNDVLLSAPSIVIGLFIFAIMVHGRGFSGWAGVVALAVIVIPVVIRTTESMLLLVPNNLREAGYALGAPKYKLVSMVTLKSAKAGVITGVLLAFARIAGETAPLLFTALNNQYFSTDMSQAMANLPNTIYQFAMSPYDNWHALAWAAALLITFAVLLLNIIARIISHSQHKR</sequence>
<comment type="subcellular location">
    <subcellularLocation>
        <location evidence="10">Cell inner membrane</location>
        <topology evidence="10">Multi-pass membrane protein</topology>
    </subcellularLocation>
    <subcellularLocation>
        <location evidence="1">Cell membrane</location>
        <topology evidence="1">Multi-pass membrane protein</topology>
    </subcellularLocation>
</comment>
<name>A0A1T0CPC4_9GAMM</name>
<dbReference type="Proteomes" id="UP000189800">
    <property type="component" value="Unassembled WGS sequence"/>
</dbReference>
<dbReference type="EMBL" id="MUYU01000012">
    <property type="protein sequence ID" value="OOS24192.1"/>
    <property type="molecule type" value="Genomic_DNA"/>
</dbReference>
<dbReference type="Gene3D" id="1.10.3720.10">
    <property type="entry name" value="MetI-like"/>
    <property type="match status" value="1"/>
</dbReference>
<keyword evidence="7 10" id="KW-0812">Transmembrane</keyword>
<keyword evidence="4" id="KW-0813">Transport</keyword>
<feature type="transmembrane region" description="Helical" evidence="10">
    <location>
        <begin position="263"/>
        <end position="283"/>
    </location>
</feature>
<protein>
    <recommendedName>
        <fullName evidence="3 10">Phosphate transport system permease protein PstA</fullName>
    </recommendedName>
</protein>
<evidence type="ECO:0000313" key="13">
    <source>
        <dbReference type="Proteomes" id="UP000189800"/>
    </source>
</evidence>